<dbReference type="InParanoid" id="A0A6P8IDN6"/>
<dbReference type="OrthoDB" id="266020at2759"/>
<dbReference type="GO" id="GO:0009967">
    <property type="term" value="P:positive regulation of signal transduction"/>
    <property type="evidence" value="ECO:0007669"/>
    <property type="project" value="UniProtKB-ARBA"/>
</dbReference>
<dbReference type="InterPro" id="IPR000504">
    <property type="entry name" value="RRM_dom"/>
</dbReference>
<evidence type="ECO:0000313" key="7">
    <source>
        <dbReference type="RefSeq" id="XP_031563640.1"/>
    </source>
</evidence>
<dbReference type="FunCoup" id="A0A6P8IDN6">
    <property type="interactions" value="3140"/>
</dbReference>
<dbReference type="AlphaFoldDB" id="A0A6P8IDN6"/>
<dbReference type="InterPro" id="IPR035979">
    <property type="entry name" value="RBD_domain_sf"/>
</dbReference>
<dbReference type="NCBIfam" id="TIGR01661">
    <property type="entry name" value="ELAV_HUD_SF"/>
    <property type="match status" value="1"/>
</dbReference>
<dbReference type="GeneID" id="116299148"/>
<accession>A0A6P8IDN6</accession>
<dbReference type="KEGG" id="aten:116299148"/>
<dbReference type="SUPFAM" id="SSF54928">
    <property type="entry name" value="RNA-binding domain, RBD"/>
    <property type="match status" value="3"/>
</dbReference>
<dbReference type="InterPro" id="IPR003954">
    <property type="entry name" value="RRM_euk-type"/>
</dbReference>
<evidence type="ECO:0000256" key="2">
    <source>
        <dbReference type="ARBA" id="ARBA00022737"/>
    </source>
</evidence>
<dbReference type="PRINTS" id="PR00961">
    <property type="entry name" value="HUDSXLRNA"/>
</dbReference>
<keyword evidence="2" id="KW-0677">Repeat</keyword>
<feature type="domain" description="RRM" evidence="5">
    <location>
        <begin position="288"/>
        <end position="360"/>
    </location>
</feature>
<dbReference type="InterPro" id="IPR034775">
    <property type="entry name" value="Elav_RRM1"/>
</dbReference>
<sequence>MMLDMMNEKSQQIEEDCGVDGDVMMENGSGIGDEKTNLIINYVPPNMSQDEIKQMFGTLGNVTSCKLIRNRATGQSLGYAFVNYENAEDANRAVAEMNGARLQNKKLKVSFARPSSSEIKNANLYISGLPKNFKEEDVDALFRPYGKIITSKVLKDVDGEGRGTGFVRFDKRNEAQAAIDELNNRPLPGTTNKITVKFANPPNTRQPQFPAQPAIPSPLTRALTPQRNFSGGPVHHHQMLNLRYSPLTAAAATGFSSSCPAPSCHNSTTSPTSPGSPNGVQGLTPQGWCIFVYGLPQDATPLSLYKLFSPYGAIVNIELKADKGYGFVNMPSYDEAYYAICLLNGTCHKGKMLQVSFKTNKNNKIPRS</sequence>
<dbReference type="Gene3D" id="3.30.70.330">
    <property type="match status" value="3"/>
</dbReference>
<dbReference type="SMART" id="SM00360">
    <property type="entry name" value="RRM"/>
    <property type="match status" value="3"/>
</dbReference>
<dbReference type="PANTHER" id="PTHR10352">
    <property type="entry name" value="EUKARYOTIC TRANSLATION INITIATION FACTOR 3 SUBUNIT G"/>
    <property type="match status" value="1"/>
</dbReference>
<dbReference type="RefSeq" id="XP_031563640.1">
    <property type="nucleotide sequence ID" value="XM_031707780.1"/>
</dbReference>
<evidence type="ECO:0000256" key="3">
    <source>
        <dbReference type="ARBA" id="ARBA00022884"/>
    </source>
</evidence>
<organism evidence="6 7">
    <name type="scientific">Actinia tenebrosa</name>
    <name type="common">Australian red waratah sea anemone</name>
    <dbReference type="NCBI Taxonomy" id="6105"/>
    <lineage>
        <taxon>Eukaryota</taxon>
        <taxon>Metazoa</taxon>
        <taxon>Cnidaria</taxon>
        <taxon>Anthozoa</taxon>
        <taxon>Hexacorallia</taxon>
        <taxon>Actiniaria</taxon>
        <taxon>Actiniidae</taxon>
        <taxon>Actinia</taxon>
    </lineage>
</organism>
<dbReference type="CDD" id="cd12650">
    <property type="entry name" value="RRM1_Hu"/>
    <property type="match status" value="1"/>
</dbReference>
<dbReference type="GO" id="GO:0010629">
    <property type="term" value="P:negative regulation of gene expression"/>
    <property type="evidence" value="ECO:0007669"/>
    <property type="project" value="UniProtKB-ARBA"/>
</dbReference>
<evidence type="ECO:0000256" key="4">
    <source>
        <dbReference type="PROSITE-ProRule" id="PRU00176"/>
    </source>
</evidence>
<proteinExistence type="inferred from homology"/>
<dbReference type="Proteomes" id="UP000515163">
    <property type="component" value="Unplaced"/>
</dbReference>
<evidence type="ECO:0000256" key="1">
    <source>
        <dbReference type="ARBA" id="ARBA00006266"/>
    </source>
</evidence>
<feature type="domain" description="RRM" evidence="5">
    <location>
        <begin position="36"/>
        <end position="114"/>
    </location>
</feature>
<dbReference type="FunFam" id="3.30.70.330:FF:000383">
    <property type="entry name" value="Sex lethal, isoform D"/>
    <property type="match status" value="1"/>
</dbReference>
<protein>
    <submittedName>
        <fullName evidence="7">ELAV-like protein 1-B</fullName>
    </submittedName>
</protein>
<reference evidence="7" key="1">
    <citation type="submission" date="2025-08" db="UniProtKB">
        <authorList>
            <consortium name="RefSeq"/>
        </authorList>
    </citation>
    <scope>IDENTIFICATION</scope>
    <source>
        <tissue evidence="7">Tentacle</tissue>
    </source>
</reference>
<gene>
    <name evidence="7" type="primary">LOC116299148</name>
</gene>
<dbReference type="SMART" id="SM00361">
    <property type="entry name" value="RRM_1"/>
    <property type="match status" value="2"/>
</dbReference>
<dbReference type="InterPro" id="IPR006548">
    <property type="entry name" value="ELAD_HU_SF"/>
</dbReference>
<evidence type="ECO:0000259" key="5">
    <source>
        <dbReference type="PROSITE" id="PS50102"/>
    </source>
</evidence>
<evidence type="ECO:0000313" key="6">
    <source>
        <dbReference type="Proteomes" id="UP000515163"/>
    </source>
</evidence>
<dbReference type="GO" id="GO:0003729">
    <property type="term" value="F:mRNA binding"/>
    <property type="evidence" value="ECO:0007669"/>
    <property type="project" value="UniProtKB-ARBA"/>
</dbReference>
<dbReference type="Pfam" id="PF00076">
    <property type="entry name" value="RRM_1"/>
    <property type="match status" value="3"/>
</dbReference>
<dbReference type="GO" id="GO:0005737">
    <property type="term" value="C:cytoplasm"/>
    <property type="evidence" value="ECO:0007669"/>
    <property type="project" value="UniProtKB-ARBA"/>
</dbReference>
<dbReference type="InterPro" id="IPR002343">
    <property type="entry name" value="Hud_Sxl_RNA"/>
</dbReference>
<name>A0A6P8IDN6_ACTTE</name>
<dbReference type="PROSITE" id="PS50102">
    <property type="entry name" value="RRM"/>
    <property type="match status" value="3"/>
</dbReference>
<dbReference type="GO" id="GO:1990904">
    <property type="term" value="C:ribonucleoprotein complex"/>
    <property type="evidence" value="ECO:0007669"/>
    <property type="project" value="InterPro"/>
</dbReference>
<dbReference type="InterPro" id="IPR012677">
    <property type="entry name" value="Nucleotide-bd_a/b_plait_sf"/>
</dbReference>
<keyword evidence="3 4" id="KW-0694">RNA-binding</keyword>
<feature type="domain" description="RRM" evidence="5">
    <location>
        <begin position="122"/>
        <end position="201"/>
    </location>
</feature>
<keyword evidence="6" id="KW-1185">Reference proteome</keyword>
<comment type="similarity">
    <text evidence="1">Belongs to the RRM elav family.</text>
</comment>